<evidence type="ECO:0000313" key="2">
    <source>
        <dbReference type="Proteomes" id="UP000016023"/>
    </source>
</evidence>
<dbReference type="AlphaFoldDB" id="H1Q1P2"/>
<evidence type="ECO:0008006" key="3">
    <source>
        <dbReference type="Google" id="ProtNLM"/>
    </source>
</evidence>
<dbReference type="Proteomes" id="UP000016023">
    <property type="component" value="Unassembled WGS sequence"/>
</dbReference>
<accession>H1Q1P2</accession>
<dbReference type="EMBL" id="AGWK01000026">
    <property type="protein sequence ID" value="EHO71889.1"/>
    <property type="molecule type" value="Genomic_DNA"/>
</dbReference>
<keyword evidence="2" id="KW-1185">Reference proteome</keyword>
<gene>
    <name evidence="1" type="ORF">HMPREF9140_00830</name>
</gene>
<protein>
    <recommendedName>
        <fullName evidence="3">Lipocalin-like domain-containing protein</fullName>
    </recommendedName>
</protein>
<comment type="caution">
    <text evidence="1">The sequence shown here is derived from an EMBL/GenBank/DDBJ whole genome shotgun (WGS) entry which is preliminary data.</text>
</comment>
<dbReference type="HOGENOM" id="CLU_211019_0_0_10"/>
<evidence type="ECO:0000313" key="1">
    <source>
        <dbReference type="EMBL" id="EHO71889.1"/>
    </source>
</evidence>
<dbReference type="PATRIC" id="fig|883158.3.peg.838"/>
<organism evidence="1 2">
    <name type="scientific">Prevotella micans F0438</name>
    <dbReference type="NCBI Taxonomy" id="883158"/>
    <lineage>
        <taxon>Bacteria</taxon>
        <taxon>Pseudomonadati</taxon>
        <taxon>Bacteroidota</taxon>
        <taxon>Bacteroidia</taxon>
        <taxon>Bacteroidales</taxon>
        <taxon>Prevotellaceae</taxon>
        <taxon>Prevotella</taxon>
    </lineage>
</organism>
<proteinExistence type="predicted"/>
<sequence>MGFINGGGDVTATKTIINADGSTTTITTTIKDDGTVIIDRVTTKP</sequence>
<name>H1Q1P2_9BACT</name>
<dbReference type="STRING" id="883158.HMPREF9140_00830"/>
<reference evidence="1 2" key="1">
    <citation type="submission" date="2011-12" db="EMBL/GenBank/DDBJ databases">
        <title>The Genome Sequence of Prevotella micans F0438.</title>
        <authorList>
            <consortium name="The Broad Institute Genome Sequencing Platform"/>
            <person name="Earl A."/>
            <person name="Ward D."/>
            <person name="Feldgarden M."/>
            <person name="Gevers D."/>
            <person name="Izard J."/>
            <person name="Baranova O.V."/>
            <person name="Blanton J.M."/>
            <person name="Wade W.G."/>
            <person name="Dewhirst F.E."/>
            <person name="Young S.K."/>
            <person name="Zeng Q."/>
            <person name="Gargeya S."/>
            <person name="Fitzgerald M."/>
            <person name="Haas B."/>
            <person name="Abouelleil A."/>
            <person name="Alvarado L."/>
            <person name="Arachchi H.M."/>
            <person name="Berlin A."/>
            <person name="Chapman S.B."/>
            <person name="Gearin G."/>
            <person name="Goldberg J."/>
            <person name="Griggs A."/>
            <person name="Gujja S."/>
            <person name="Hansen M."/>
            <person name="Heiman D."/>
            <person name="Howarth C."/>
            <person name="Larimer J."/>
            <person name="Lui A."/>
            <person name="MacDonald P.J.P."/>
            <person name="McCowen C."/>
            <person name="Montmayeur A."/>
            <person name="Murphy C."/>
            <person name="Neiman D."/>
            <person name="Pearson M."/>
            <person name="Priest M."/>
            <person name="Roberts A."/>
            <person name="Saif S."/>
            <person name="Shea T."/>
            <person name="Sisk P."/>
            <person name="Stolte C."/>
            <person name="Sykes S."/>
            <person name="Wortman J."/>
            <person name="Nusbaum C."/>
            <person name="Birren B."/>
        </authorList>
    </citation>
    <scope>NUCLEOTIDE SEQUENCE [LARGE SCALE GENOMIC DNA]</scope>
    <source>
        <strain evidence="1 2">F0438</strain>
    </source>
</reference>